<evidence type="ECO:0000256" key="8">
    <source>
        <dbReference type="ARBA" id="ARBA00041344"/>
    </source>
</evidence>
<dbReference type="OMA" id="SYMNFME"/>
<evidence type="ECO:0000256" key="4">
    <source>
        <dbReference type="ARBA" id="ARBA00022989"/>
    </source>
</evidence>
<dbReference type="Proteomes" id="UP000694545">
    <property type="component" value="Unplaced"/>
</dbReference>
<dbReference type="CTD" id="51300"/>
<feature type="transmembrane region" description="Helical" evidence="10">
    <location>
        <begin position="69"/>
        <end position="89"/>
    </location>
</feature>
<evidence type="ECO:0000256" key="1">
    <source>
        <dbReference type="ARBA" id="ARBA00004141"/>
    </source>
</evidence>
<organism evidence="11 12">
    <name type="scientific">Varanus komodoensis</name>
    <name type="common">Komodo dragon</name>
    <dbReference type="NCBI Taxonomy" id="61221"/>
    <lineage>
        <taxon>Eukaryota</taxon>
        <taxon>Metazoa</taxon>
        <taxon>Chordata</taxon>
        <taxon>Craniata</taxon>
        <taxon>Vertebrata</taxon>
        <taxon>Euteleostomi</taxon>
        <taxon>Lepidosauria</taxon>
        <taxon>Squamata</taxon>
        <taxon>Bifurcata</taxon>
        <taxon>Unidentata</taxon>
        <taxon>Episquamata</taxon>
        <taxon>Toxicofera</taxon>
        <taxon>Anguimorpha</taxon>
        <taxon>Paleoanguimorpha</taxon>
        <taxon>Varanoidea</taxon>
        <taxon>Varanidae</taxon>
        <taxon>Varanus</taxon>
    </lineage>
</organism>
<dbReference type="PANTHER" id="PTHR13002:SF1">
    <property type="entry name" value="COMPLEX I ASSEMBLY FACTOR TIMMDC1, MITOCHONDRIAL"/>
    <property type="match status" value="1"/>
</dbReference>
<dbReference type="GeneID" id="123029472"/>
<dbReference type="OrthoDB" id="5826189at2759"/>
<dbReference type="PANTHER" id="PTHR13002">
    <property type="entry name" value="C3ORF1 PROTEIN-RELATED"/>
    <property type="match status" value="1"/>
</dbReference>
<dbReference type="GO" id="GO:0005739">
    <property type="term" value="C:mitochondrion"/>
    <property type="evidence" value="ECO:0007669"/>
    <property type="project" value="TreeGrafter"/>
</dbReference>
<keyword evidence="5 10" id="KW-0472">Membrane</keyword>
<dbReference type="KEGG" id="vko:123029472"/>
<evidence type="ECO:0000256" key="2">
    <source>
        <dbReference type="ARBA" id="ARBA00008444"/>
    </source>
</evidence>
<dbReference type="Pfam" id="PF02466">
    <property type="entry name" value="Tim17"/>
    <property type="match status" value="1"/>
</dbReference>
<proteinExistence type="inferred from homology"/>
<keyword evidence="4 10" id="KW-1133">Transmembrane helix</keyword>
<evidence type="ECO:0000256" key="3">
    <source>
        <dbReference type="ARBA" id="ARBA00022692"/>
    </source>
</evidence>
<keyword evidence="3 10" id="KW-0812">Transmembrane</keyword>
<accession>A0A8D2L7K4</accession>
<evidence type="ECO:0000256" key="5">
    <source>
        <dbReference type="ARBA" id="ARBA00023136"/>
    </source>
</evidence>
<evidence type="ECO:0000256" key="10">
    <source>
        <dbReference type="SAM" id="Phobius"/>
    </source>
</evidence>
<dbReference type="InterPro" id="IPR055299">
    <property type="entry name" value="TIMMDC1"/>
</dbReference>
<evidence type="ECO:0000256" key="6">
    <source>
        <dbReference type="ARBA" id="ARBA00037236"/>
    </source>
</evidence>
<evidence type="ECO:0000313" key="12">
    <source>
        <dbReference type="Proteomes" id="UP000694545"/>
    </source>
</evidence>
<dbReference type="Ensembl" id="ENSVKKT00000018134.1">
    <property type="protein sequence ID" value="ENSVKKP00000017695.1"/>
    <property type="gene ID" value="ENSVKKG00000012085.1"/>
</dbReference>
<evidence type="ECO:0000256" key="9">
    <source>
        <dbReference type="SAM" id="Coils"/>
    </source>
</evidence>
<evidence type="ECO:0000313" key="11">
    <source>
        <dbReference type="Ensembl" id="ENSVKKP00000017695.1"/>
    </source>
</evidence>
<feature type="transmembrane region" description="Helical" evidence="10">
    <location>
        <begin position="127"/>
        <end position="147"/>
    </location>
</feature>
<protein>
    <recommendedName>
        <fullName evidence="7">Complex I assembly factor TIMMDC1, mitochondrial</fullName>
    </recommendedName>
    <alternativeName>
        <fullName evidence="8">Translocase of inner mitochondrial membrane domain-containing protein 1</fullName>
    </alternativeName>
</protein>
<dbReference type="GO" id="GO:0032981">
    <property type="term" value="P:mitochondrial respiratory chain complex I assembly"/>
    <property type="evidence" value="ECO:0007669"/>
    <property type="project" value="InterPro"/>
</dbReference>
<keyword evidence="9" id="KW-0175">Coiled coil</keyword>
<evidence type="ECO:0000256" key="7">
    <source>
        <dbReference type="ARBA" id="ARBA00040778"/>
    </source>
</evidence>
<keyword evidence="12" id="KW-1185">Reference proteome</keyword>
<feature type="coiled-coil region" evidence="9">
    <location>
        <begin position="208"/>
        <end position="235"/>
    </location>
</feature>
<feature type="transmembrane region" description="Helical" evidence="10">
    <location>
        <begin position="153"/>
        <end position="170"/>
    </location>
</feature>
<comment type="subcellular location">
    <subcellularLocation>
        <location evidence="1">Membrane</location>
        <topology evidence="1">Multi-pass membrane protein</topology>
    </subcellularLocation>
</comment>
<reference evidence="11" key="2">
    <citation type="submission" date="2025-09" db="UniProtKB">
        <authorList>
            <consortium name="Ensembl"/>
        </authorList>
    </citation>
    <scope>IDENTIFICATION</scope>
</reference>
<comment type="function">
    <text evidence="6">Chaperone protein involved in the assembly of the mitochondrial NADH:ubiquinone oxidoreductase complex (complex I). Participates in constructing the membrane arm of complex I.</text>
</comment>
<gene>
    <name evidence="11" type="primary">TIMMDC1</name>
</gene>
<sequence length="252" mass="28084">MERPPKGPGAGLLPLVWAEESVGSAAAAPQPSFLGQPEPPRSGWERLRAVFRRDEQKQYPEEILNIFKATFSGSIIGLFYGGIPGFLYAKRRYIEQSEGTIYYNHLDAVRSVHQAAMRGFIRYGFRWSWRVAAFVAIFNTVSTVLSVYRDKIVISHFAIAGACTGGLFRMHLGLRGLTGGSIFGALLGIPAGGLLMAMQSLSGETLVERRKREQRERYEQNLAEWDAKLRITENISEEAGKNSPDFIPQTRS</sequence>
<comment type="similarity">
    <text evidence="2">Belongs to the Tim17/Tim22/Tim23 family.</text>
</comment>
<dbReference type="AlphaFoldDB" id="A0A8D2L7K4"/>
<dbReference type="RefSeq" id="XP_044298453.1">
    <property type="nucleotide sequence ID" value="XM_044442518.1"/>
</dbReference>
<feature type="transmembrane region" description="Helical" evidence="10">
    <location>
        <begin position="182"/>
        <end position="201"/>
    </location>
</feature>
<name>A0A8D2L7K4_VARKO</name>
<reference evidence="11" key="1">
    <citation type="submission" date="2025-08" db="UniProtKB">
        <authorList>
            <consortium name="Ensembl"/>
        </authorList>
    </citation>
    <scope>IDENTIFICATION</scope>
</reference>
<dbReference type="GO" id="GO:0016020">
    <property type="term" value="C:membrane"/>
    <property type="evidence" value="ECO:0007669"/>
    <property type="project" value="UniProtKB-SubCell"/>
</dbReference>